<evidence type="ECO:0000256" key="7">
    <source>
        <dbReference type="ARBA" id="ARBA00040047"/>
    </source>
</evidence>
<keyword evidence="5" id="KW-0653">Protein transport</keyword>
<reference evidence="12" key="1">
    <citation type="submission" date="2016-03" db="EMBL/GenBank/DDBJ databases">
        <authorList>
            <person name="Oger P.M."/>
        </authorList>
    </citation>
    <scope>NUCLEOTIDE SEQUENCE [LARGE SCALE GENOMIC DNA]</scope>
    <source>
        <strain evidence="12">OG-1</strain>
    </source>
</reference>
<keyword evidence="10" id="KW-0175">Coiled coil</keyword>
<dbReference type="Proteomes" id="UP000073604">
    <property type="component" value="Chromosome"/>
</dbReference>
<keyword evidence="4" id="KW-0931">ER-Golgi transport</keyword>
<dbReference type="STRING" id="53952.A0127_00405"/>
<organism evidence="11 12">
    <name type="scientific">Thermococcus peptonophilus</name>
    <dbReference type="NCBI Taxonomy" id="53952"/>
    <lineage>
        <taxon>Archaea</taxon>
        <taxon>Methanobacteriati</taxon>
        <taxon>Methanobacteriota</taxon>
        <taxon>Thermococci</taxon>
        <taxon>Thermococcales</taxon>
        <taxon>Thermococcaceae</taxon>
        <taxon>Thermococcus</taxon>
    </lineage>
</organism>
<dbReference type="PANTHER" id="PTHR13768:SF2">
    <property type="entry name" value="GAMMA-SOLUBLE NSF ATTACHMENT PROTEIN"/>
    <property type="match status" value="1"/>
</dbReference>
<evidence type="ECO:0000256" key="8">
    <source>
        <dbReference type="ARBA" id="ARBA00042485"/>
    </source>
</evidence>
<feature type="coiled-coil region" evidence="10">
    <location>
        <begin position="362"/>
        <end position="390"/>
    </location>
</feature>
<dbReference type="OrthoDB" id="85783at2157"/>
<dbReference type="PROSITE" id="PS50005">
    <property type="entry name" value="TPR"/>
    <property type="match status" value="1"/>
</dbReference>
<keyword evidence="3" id="KW-0813">Transport</keyword>
<evidence type="ECO:0000256" key="10">
    <source>
        <dbReference type="SAM" id="Coils"/>
    </source>
</evidence>
<comment type="subcellular location">
    <subcellularLocation>
        <location evidence="1">Membrane</location>
        <topology evidence="1">Peripheral membrane protein</topology>
    </subcellularLocation>
</comment>
<dbReference type="KEGG" id="tpep:A0127_00405"/>
<evidence type="ECO:0000313" key="11">
    <source>
        <dbReference type="EMBL" id="AMQ17737.1"/>
    </source>
</evidence>
<dbReference type="GO" id="GO:0016020">
    <property type="term" value="C:membrane"/>
    <property type="evidence" value="ECO:0007669"/>
    <property type="project" value="UniProtKB-SubCell"/>
</dbReference>
<dbReference type="InterPro" id="IPR011990">
    <property type="entry name" value="TPR-like_helical_dom_sf"/>
</dbReference>
<evidence type="ECO:0000256" key="2">
    <source>
        <dbReference type="ARBA" id="ARBA00010050"/>
    </source>
</evidence>
<evidence type="ECO:0000256" key="6">
    <source>
        <dbReference type="ARBA" id="ARBA00023136"/>
    </source>
</evidence>
<dbReference type="PANTHER" id="PTHR13768">
    <property type="entry name" value="SOLUBLE NSF ATTACHMENT PROTEIN SNAP"/>
    <property type="match status" value="1"/>
</dbReference>
<accession>A0A142CSI5</accession>
<evidence type="ECO:0000256" key="4">
    <source>
        <dbReference type="ARBA" id="ARBA00022892"/>
    </source>
</evidence>
<dbReference type="InterPro" id="IPR019734">
    <property type="entry name" value="TPR_rpt"/>
</dbReference>
<dbReference type="GO" id="GO:0006886">
    <property type="term" value="P:intracellular protein transport"/>
    <property type="evidence" value="ECO:0007669"/>
    <property type="project" value="InterPro"/>
</dbReference>
<keyword evidence="12" id="KW-1185">Reference proteome</keyword>
<keyword evidence="6" id="KW-0472">Membrane</keyword>
<evidence type="ECO:0000313" key="12">
    <source>
        <dbReference type="Proteomes" id="UP000073604"/>
    </source>
</evidence>
<protein>
    <recommendedName>
        <fullName evidence="7">Gamma-soluble NSF attachment protein</fullName>
    </recommendedName>
    <alternativeName>
        <fullName evidence="8">N-ethylmaleimide-sensitive factor attachment protein gamma</fullName>
    </alternativeName>
</protein>
<dbReference type="AlphaFoldDB" id="A0A142CSI5"/>
<sequence length="393" mass="44846">MRELDLPEGASPEEMEEIGFKYVDSGRVKEGLKLILRAARRYEERKDYEDAARLFRYIGRYLARKASPEKARPYLLKAASLYINLVEEEISKPDVDLDTLDQYTLNVLEVFAITGDSKFMTKYGARFGNIYEELGSSFESSGDVKIAARVYESAFHYYKIVGSETDIKRVAGKLLDIYGEITENLVENRDLSAAADAFYVLAKYVRAIFGHDSHYLEIMETAAKNYEKASKLSYSEGNLDGTATNLVKAQYAYMLCENTGRAKLVGINAVRMLYQIASSYRAAGDDKMTQEKLIELAEALIGINKFNEAIKNYKEALNISSNIEQKIRIRLALLKTYIANQRLYDLLDIIEIAEFYVSRKRLAQAYELLVKILEKNSQLEELNKKILEAEGYY</sequence>
<evidence type="ECO:0000256" key="1">
    <source>
        <dbReference type="ARBA" id="ARBA00004170"/>
    </source>
</evidence>
<dbReference type="SUPFAM" id="SSF48452">
    <property type="entry name" value="TPR-like"/>
    <property type="match status" value="2"/>
</dbReference>
<dbReference type="InterPro" id="IPR000744">
    <property type="entry name" value="NSF_attach"/>
</dbReference>
<feature type="repeat" description="TPR" evidence="9">
    <location>
        <begin position="290"/>
        <end position="323"/>
    </location>
</feature>
<gene>
    <name evidence="11" type="ORF">A0127_00405</name>
</gene>
<dbReference type="Gene3D" id="1.25.40.10">
    <property type="entry name" value="Tetratricopeptide repeat domain"/>
    <property type="match status" value="2"/>
</dbReference>
<proteinExistence type="inferred from homology"/>
<dbReference type="GO" id="GO:0016192">
    <property type="term" value="P:vesicle-mediated transport"/>
    <property type="evidence" value="ECO:0007669"/>
    <property type="project" value="UniProtKB-KW"/>
</dbReference>
<evidence type="ECO:0000256" key="5">
    <source>
        <dbReference type="ARBA" id="ARBA00022927"/>
    </source>
</evidence>
<evidence type="ECO:0000256" key="3">
    <source>
        <dbReference type="ARBA" id="ARBA00022448"/>
    </source>
</evidence>
<keyword evidence="9" id="KW-0802">TPR repeat</keyword>
<evidence type="ECO:0000256" key="9">
    <source>
        <dbReference type="PROSITE-ProRule" id="PRU00339"/>
    </source>
</evidence>
<name>A0A142CSI5_9EURY</name>
<dbReference type="EMBL" id="CP014750">
    <property type="protein sequence ID" value="AMQ17737.1"/>
    <property type="molecule type" value="Genomic_DNA"/>
</dbReference>
<comment type="similarity">
    <text evidence="2">Belongs to the SNAP family.</text>
</comment>